<name>A0AC11EB59_SHEEP</name>
<proteinExistence type="predicted"/>
<reference evidence="1" key="3">
    <citation type="submission" date="2025-09" db="UniProtKB">
        <authorList>
            <consortium name="Ensembl"/>
        </authorList>
    </citation>
    <scope>IDENTIFICATION</scope>
</reference>
<sequence>MCRPSPSPASPPSNSRTSLVQVKTKTCLSGHNSASSSSKPFKTPKDNLLTSSSKQHTIFSAKGSRDKPW</sequence>
<evidence type="ECO:0000313" key="1">
    <source>
        <dbReference type="Ensembl" id="ENSOARP00020055719.1"/>
    </source>
</evidence>
<organism evidence="1">
    <name type="scientific">Ovis aries</name>
    <name type="common">Sheep</name>
    <dbReference type="NCBI Taxonomy" id="9940"/>
    <lineage>
        <taxon>Eukaryota</taxon>
        <taxon>Metazoa</taxon>
        <taxon>Chordata</taxon>
        <taxon>Craniata</taxon>
        <taxon>Vertebrata</taxon>
        <taxon>Euteleostomi</taxon>
        <taxon>Mammalia</taxon>
        <taxon>Eutheria</taxon>
        <taxon>Laurasiatheria</taxon>
        <taxon>Artiodactyla</taxon>
        <taxon>Ruminantia</taxon>
        <taxon>Pecora</taxon>
        <taxon>Bovidae</taxon>
        <taxon>Caprinae</taxon>
        <taxon>Ovis</taxon>
    </lineage>
</organism>
<protein>
    <submittedName>
        <fullName evidence="1">Ataxin 7 like 1</fullName>
    </submittedName>
</protein>
<gene>
    <name evidence="1" type="primary">ATXN7L1</name>
</gene>
<reference evidence="1" key="2">
    <citation type="submission" date="2025-08" db="UniProtKB">
        <authorList>
            <consortium name="Ensembl"/>
        </authorList>
    </citation>
    <scope>IDENTIFICATION</scope>
</reference>
<reference evidence="1" key="1">
    <citation type="submission" date="2020-11" db="EMBL/GenBank/DDBJ databases">
        <authorList>
            <person name="Davenport K.M."/>
            <person name="Bickhart D.M."/>
            <person name="Smith T.P.L."/>
            <person name="Murdoch B.M."/>
            <person name="Rosen B.D."/>
        </authorList>
    </citation>
    <scope>NUCLEOTIDE SEQUENCE [LARGE SCALE GENOMIC DNA]</scope>
    <source>
        <strain evidence="1">OAR_USU_Benz2616</strain>
    </source>
</reference>
<dbReference type="Ensembl" id="ENSOART00020068290.1">
    <property type="protein sequence ID" value="ENSOARP00020055719.1"/>
    <property type="gene ID" value="ENSOARG00020009738.2"/>
</dbReference>
<accession>A0AC11EB59</accession>